<dbReference type="AlphaFoldDB" id="A0A1J1IRJ3"/>
<organism evidence="1 2">
    <name type="scientific">Clunio marinus</name>
    <dbReference type="NCBI Taxonomy" id="568069"/>
    <lineage>
        <taxon>Eukaryota</taxon>
        <taxon>Metazoa</taxon>
        <taxon>Ecdysozoa</taxon>
        <taxon>Arthropoda</taxon>
        <taxon>Hexapoda</taxon>
        <taxon>Insecta</taxon>
        <taxon>Pterygota</taxon>
        <taxon>Neoptera</taxon>
        <taxon>Endopterygota</taxon>
        <taxon>Diptera</taxon>
        <taxon>Nematocera</taxon>
        <taxon>Chironomoidea</taxon>
        <taxon>Chironomidae</taxon>
        <taxon>Clunio</taxon>
    </lineage>
</organism>
<dbReference type="EMBL" id="CVRI01000057">
    <property type="protein sequence ID" value="CRL02346.1"/>
    <property type="molecule type" value="Genomic_DNA"/>
</dbReference>
<proteinExistence type="predicted"/>
<keyword evidence="2" id="KW-1185">Reference proteome</keyword>
<reference evidence="1 2" key="1">
    <citation type="submission" date="2015-04" db="EMBL/GenBank/DDBJ databases">
        <authorList>
            <person name="Syromyatnikov M.Y."/>
            <person name="Popov V.N."/>
        </authorList>
    </citation>
    <scope>NUCLEOTIDE SEQUENCE [LARGE SCALE GENOMIC DNA]</scope>
</reference>
<dbReference type="Proteomes" id="UP000183832">
    <property type="component" value="Unassembled WGS sequence"/>
</dbReference>
<name>A0A1J1IRJ3_9DIPT</name>
<evidence type="ECO:0000313" key="1">
    <source>
        <dbReference type="EMBL" id="CRL02346.1"/>
    </source>
</evidence>
<evidence type="ECO:0000313" key="2">
    <source>
        <dbReference type="Proteomes" id="UP000183832"/>
    </source>
</evidence>
<protein>
    <submittedName>
        <fullName evidence="1">CLUMA_CG015492, isoform A</fullName>
    </submittedName>
</protein>
<gene>
    <name evidence="1" type="ORF">CLUMA_CG015492</name>
</gene>
<sequence>MEPFGKYPKSIEREDGKEVSNPNNFLTYAAVTFQTARGYYVERIYEIKVSLDTKSPEKIVSVLTKSIVKVLREISVSQEIDTINWLWLWKIEGN</sequence>
<accession>A0A1J1IRJ3</accession>